<feature type="domain" description="Thioredoxin" evidence="1">
    <location>
        <begin position="16"/>
        <end position="98"/>
    </location>
</feature>
<gene>
    <name evidence="2" type="ORF">NA57DRAFT_26114</name>
</gene>
<dbReference type="Pfam" id="PF00085">
    <property type="entry name" value="Thioredoxin"/>
    <property type="match status" value="1"/>
</dbReference>
<dbReference type="InterPro" id="IPR036249">
    <property type="entry name" value="Thioredoxin-like_sf"/>
</dbReference>
<feature type="non-terminal residue" evidence="2">
    <location>
        <position position="120"/>
    </location>
</feature>
<protein>
    <recommendedName>
        <fullName evidence="1">Thioredoxin domain-containing protein</fullName>
    </recommendedName>
</protein>
<dbReference type="AlphaFoldDB" id="A0A9P4MFH0"/>
<keyword evidence="3" id="KW-1185">Reference proteome</keyword>
<dbReference type="SUPFAM" id="SSF52833">
    <property type="entry name" value="Thioredoxin-like"/>
    <property type="match status" value="1"/>
</dbReference>
<feature type="non-terminal residue" evidence="2">
    <location>
        <position position="1"/>
    </location>
</feature>
<dbReference type="OrthoDB" id="19690at2759"/>
<comment type="caution">
    <text evidence="2">The sequence shown here is derived from an EMBL/GenBank/DDBJ whole genome shotgun (WGS) entry which is preliminary data.</text>
</comment>
<evidence type="ECO:0000313" key="3">
    <source>
        <dbReference type="Proteomes" id="UP000799772"/>
    </source>
</evidence>
<proteinExistence type="predicted"/>
<evidence type="ECO:0000313" key="2">
    <source>
        <dbReference type="EMBL" id="KAF2103524.1"/>
    </source>
</evidence>
<accession>A0A9P4MFH0</accession>
<dbReference type="Proteomes" id="UP000799772">
    <property type="component" value="Unassembled WGS sequence"/>
</dbReference>
<sequence>RAPDELHTLLLLSSSSNKPLITLWTASWCRSCAIVSPLLKELIEDKGVGEAEGGLGFAEIELAASTIGDLGVTYAITSIPTLLAFSRGEPQTETRVNRLEDLKSRDFLERWLRVEAARGG</sequence>
<name>A0A9P4MFH0_9PEZI</name>
<reference evidence="2" key="1">
    <citation type="journal article" date="2020" name="Stud. Mycol.">
        <title>101 Dothideomycetes genomes: a test case for predicting lifestyles and emergence of pathogens.</title>
        <authorList>
            <person name="Haridas S."/>
            <person name="Albert R."/>
            <person name="Binder M."/>
            <person name="Bloem J."/>
            <person name="Labutti K."/>
            <person name="Salamov A."/>
            <person name="Andreopoulos B."/>
            <person name="Baker S."/>
            <person name="Barry K."/>
            <person name="Bills G."/>
            <person name="Bluhm B."/>
            <person name="Cannon C."/>
            <person name="Castanera R."/>
            <person name="Culley D."/>
            <person name="Daum C."/>
            <person name="Ezra D."/>
            <person name="Gonzalez J."/>
            <person name="Henrissat B."/>
            <person name="Kuo A."/>
            <person name="Liang C."/>
            <person name="Lipzen A."/>
            <person name="Lutzoni F."/>
            <person name="Magnuson J."/>
            <person name="Mondo S."/>
            <person name="Nolan M."/>
            <person name="Ohm R."/>
            <person name="Pangilinan J."/>
            <person name="Park H.-J."/>
            <person name="Ramirez L."/>
            <person name="Alfaro M."/>
            <person name="Sun H."/>
            <person name="Tritt A."/>
            <person name="Yoshinaga Y."/>
            <person name="Zwiers L.-H."/>
            <person name="Turgeon B."/>
            <person name="Goodwin S."/>
            <person name="Spatafora J."/>
            <person name="Crous P."/>
            <person name="Grigoriev I."/>
        </authorList>
    </citation>
    <scope>NUCLEOTIDE SEQUENCE</scope>
    <source>
        <strain evidence="2">CBS 133067</strain>
    </source>
</reference>
<evidence type="ECO:0000259" key="1">
    <source>
        <dbReference type="Pfam" id="PF00085"/>
    </source>
</evidence>
<dbReference type="EMBL" id="ML978122">
    <property type="protein sequence ID" value="KAF2103524.1"/>
    <property type="molecule type" value="Genomic_DNA"/>
</dbReference>
<dbReference type="Gene3D" id="3.40.30.10">
    <property type="entry name" value="Glutaredoxin"/>
    <property type="match status" value="1"/>
</dbReference>
<dbReference type="InterPro" id="IPR013766">
    <property type="entry name" value="Thioredoxin_domain"/>
</dbReference>
<organism evidence="2 3">
    <name type="scientific">Rhizodiscina lignyota</name>
    <dbReference type="NCBI Taxonomy" id="1504668"/>
    <lineage>
        <taxon>Eukaryota</taxon>
        <taxon>Fungi</taxon>
        <taxon>Dikarya</taxon>
        <taxon>Ascomycota</taxon>
        <taxon>Pezizomycotina</taxon>
        <taxon>Dothideomycetes</taxon>
        <taxon>Pleosporomycetidae</taxon>
        <taxon>Aulographales</taxon>
        <taxon>Rhizodiscinaceae</taxon>
        <taxon>Rhizodiscina</taxon>
    </lineage>
</organism>
<dbReference type="CDD" id="cd02947">
    <property type="entry name" value="TRX_family"/>
    <property type="match status" value="1"/>
</dbReference>